<dbReference type="PANTHER" id="PTHR43268">
    <property type="entry name" value="THIOSULFATE SULFURTRANSFERASE/RHODANESE-LIKE DOMAIN-CONTAINING PROTEIN 2"/>
    <property type="match status" value="1"/>
</dbReference>
<protein>
    <recommendedName>
        <fullName evidence="1">tRNA uridine(34) hydroxylase</fullName>
        <ecNumber evidence="1">1.14.-.-</ecNumber>
    </recommendedName>
    <alternativeName>
        <fullName evidence="1">tRNA hydroxylation protein O</fullName>
    </alternativeName>
</protein>
<dbReference type="EMBL" id="JXRR01000008">
    <property type="protein sequence ID" value="KIL50843.1"/>
    <property type="molecule type" value="Genomic_DNA"/>
</dbReference>
<feature type="domain" description="Rhodanese" evidence="2">
    <location>
        <begin position="123"/>
        <end position="217"/>
    </location>
</feature>
<dbReference type="OrthoDB" id="9778326at2"/>
<dbReference type="InterPro" id="IPR036873">
    <property type="entry name" value="Rhodanese-like_dom_sf"/>
</dbReference>
<comment type="caution">
    <text evidence="3">The sequence shown here is derived from an EMBL/GenBank/DDBJ whole genome shotgun (WGS) entry which is preliminary data.</text>
</comment>
<organism evidence="3 4">
    <name type="scientific">Jeotgalibacillus campisalis</name>
    <dbReference type="NCBI Taxonomy" id="220754"/>
    <lineage>
        <taxon>Bacteria</taxon>
        <taxon>Bacillati</taxon>
        <taxon>Bacillota</taxon>
        <taxon>Bacilli</taxon>
        <taxon>Bacillales</taxon>
        <taxon>Caryophanaceae</taxon>
        <taxon>Jeotgalibacillus</taxon>
    </lineage>
</organism>
<proteinExistence type="inferred from homology"/>
<dbReference type="GO" id="GO:0016705">
    <property type="term" value="F:oxidoreductase activity, acting on paired donors, with incorporation or reduction of molecular oxygen"/>
    <property type="evidence" value="ECO:0007669"/>
    <property type="project" value="UniProtKB-UniRule"/>
</dbReference>
<dbReference type="Pfam" id="PF17773">
    <property type="entry name" value="UPF0176_N"/>
    <property type="match status" value="1"/>
</dbReference>
<dbReference type="SMART" id="SM00450">
    <property type="entry name" value="RHOD"/>
    <property type="match status" value="1"/>
</dbReference>
<dbReference type="Gene3D" id="3.40.250.10">
    <property type="entry name" value="Rhodanese-like domain"/>
    <property type="match status" value="1"/>
</dbReference>
<dbReference type="RefSeq" id="WP_041054988.1">
    <property type="nucleotide sequence ID" value="NZ_JXRR01000008.1"/>
</dbReference>
<comment type="catalytic activity">
    <reaction evidence="1">
        <text>uridine(34) in tRNA + AH2 + O2 = 5-hydroxyuridine(34) in tRNA + A + H2O</text>
        <dbReference type="Rhea" id="RHEA:64224"/>
        <dbReference type="Rhea" id="RHEA-COMP:11727"/>
        <dbReference type="Rhea" id="RHEA-COMP:13381"/>
        <dbReference type="ChEBI" id="CHEBI:13193"/>
        <dbReference type="ChEBI" id="CHEBI:15377"/>
        <dbReference type="ChEBI" id="CHEBI:15379"/>
        <dbReference type="ChEBI" id="CHEBI:17499"/>
        <dbReference type="ChEBI" id="CHEBI:65315"/>
        <dbReference type="ChEBI" id="CHEBI:136877"/>
    </reaction>
</comment>
<dbReference type="PATRIC" id="fig|220754.4.peg.742"/>
<dbReference type="Pfam" id="PF12368">
    <property type="entry name" value="Rhodanese_C"/>
    <property type="match status" value="1"/>
</dbReference>
<keyword evidence="1" id="KW-0560">Oxidoreductase</keyword>
<gene>
    <name evidence="1" type="primary">trhO</name>
    <name evidence="3" type="ORF">KR50_07240</name>
</gene>
<dbReference type="SUPFAM" id="SSF52821">
    <property type="entry name" value="Rhodanese/Cell cycle control phosphatase"/>
    <property type="match status" value="1"/>
</dbReference>
<comment type="function">
    <text evidence="1">Catalyzes oxygen-dependent 5-hydroxyuridine (ho5U) modification at position 34 in tRNAs.</text>
</comment>
<dbReference type="GO" id="GO:0006400">
    <property type="term" value="P:tRNA modification"/>
    <property type="evidence" value="ECO:0007669"/>
    <property type="project" value="UniProtKB-UniRule"/>
</dbReference>
<dbReference type="Pfam" id="PF00581">
    <property type="entry name" value="Rhodanese"/>
    <property type="match status" value="1"/>
</dbReference>
<dbReference type="InterPro" id="IPR022111">
    <property type="entry name" value="Rhodanese_C"/>
</dbReference>
<keyword evidence="3" id="KW-0808">Transferase</keyword>
<evidence type="ECO:0000313" key="4">
    <source>
        <dbReference type="Proteomes" id="UP000031972"/>
    </source>
</evidence>
<evidence type="ECO:0000256" key="1">
    <source>
        <dbReference type="HAMAP-Rule" id="MF_00469"/>
    </source>
</evidence>
<comment type="similarity">
    <text evidence="1">Belongs to the TrhO family.</text>
</comment>
<evidence type="ECO:0000313" key="3">
    <source>
        <dbReference type="EMBL" id="KIL50843.1"/>
    </source>
</evidence>
<keyword evidence="1" id="KW-0819">tRNA processing</keyword>
<dbReference type="AlphaFoldDB" id="A0A0C2W459"/>
<dbReference type="GO" id="GO:0016740">
    <property type="term" value="F:transferase activity"/>
    <property type="evidence" value="ECO:0007669"/>
    <property type="project" value="UniProtKB-KW"/>
</dbReference>
<dbReference type="InterPro" id="IPR040503">
    <property type="entry name" value="TRHO_N"/>
</dbReference>
<dbReference type="InterPro" id="IPR001763">
    <property type="entry name" value="Rhodanese-like_dom"/>
</dbReference>
<dbReference type="Gene3D" id="3.30.70.100">
    <property type="match status" value="1"/>
</dbReference>
<dbReference type="EC" id="1.14.-.-" evidence="1"/>
<dbReference type="CDD" id="cd01518">
    <property type="entry name" value="RHOD_YceA"/>
    <property type="match status" value="1"/>
</dbReference>
<accession>A0A0C2W459</accession>
<dbReference type="Proteomes" id="UP000031972">
    <property type="component" value="Unassembled WGS sequence"/>
</dbReference>
<dbReference type="PROSITE" id="PS50206">
    <property type="entry name" value="RHODANESE_3"/>
    <property type="match status" value="1"/>
</dbReference>
<sequence>MNYRVLLYYHYTTIEDPAAFSEEHLAYCKELGLKGRILVANEGINGTCSGTIEQTEQYMEAMKNHPLFEGIVFKTDEAEEHTFKKMHVRPRPELVHLSLEDDINPNELTGNYLSPKEFYEEMQREDTIVLDARNTYEYDVGHFRGAIRPDVETFRDLPNWVRDNRELLDGKRVLTYCTGGIRCEKFSGWLVREGFEDVGQLHGGIATYGKDPEVKGQLWDGQMYVFDERLTVPINQVEHVVVGKDHFDGTPCERYINCANPECNKQIITSEENEAKHLGGCTLECTKHERNRYIVRHEISEEEAALRIAELEKELTAK</sequence>
<name>A0A0C2W459_9BACL</name>
<dbReference type="InterPro" id="IPR020936">
    <property type="entry name" value="TrhO"/>
</dbReference>
<dbReference type="HAMAP" id="MF_00469">
    <property type="entry name" value="TrhO"/>
    <property type="match status" value="1"/>
</dbReference>
<dbReference type="PANTHER" id="PTHR43268:SF3">
    <property type="entry name" value="RHODANESE-LIKE DOMAIN-CONTAINING PROTEIN 7-RELATED"/>
    <property type="match status" value="1"/>
</dbReference>
<keyword evidence="4" id="KW-1185">Reference proteome</keyword>
<dbReference type="NCBIfam" id="NF001135">
    <property type="entry name" value="PRK00142.1-3"/>
    <property type="match status" value="1"/>
</dbReference>
<reference evidence="3 4" key="1">
    <citation type="submission" date="2015-01" db="EMBL/GenBank/DDBJ databases">
        <title>Jeotgalibacillus campisalis genome sequencing.</title>
        <authorList>
            <person name="Goh K.M."/>
            <person name="Chan K.-G."/>
            <person name="Yaakop A.S."/>
            <person name="Ee R."/>
            <person name="Gan H.M."/>
            <person name="Chan C.S."/>
        </authorList>
    </citation>
    <scope>NUCLEOTIDE SEQUENCE [LARGE SCALE GENOMIC DNA]</scope>
    <source>
        <strain evidence="3 4">SF-57</strain>
    </source>
</reference>
<evidence type="ECO:0000259" key="2">
    <source>
        <dbReference type="PROSITE" id="PS50206"/>
    </source>
</evidence>